<sequence length="117" mass="13960">MCMYLLIAPEEVSYSNTKFYFNIIFIYSYLIQHEYPNNEQVGQVELDKFSQVEKFWNVVQKCHPEEMYWKNIDQIVARQVDYRSCSEGQGIAGRLFGKPIIEVEYKAFVLVKKKEKK</sequence>
<gene>
    <name evidence="1" type="ORF">HINF_LOCUS32188</name>
    <name evidence="2" type="ORF">HINF_LOCUS52503</name>
</gene>
<proteinExistence type="predicted"/>
<organism evidence="1">
    <name type="scientific">Hexamita inflata</name>
    <dbReference type="NCBI Taxonomy" id="28002"/>
    <lineage>
        <taxon>Eukaryota</taxon>
        <taxon>Metamonada</taxon>
        <taxon>Diplomonadida</taxon>
        <taxon>Hexamitidae</taxon>
        <taxon>Hexamitinae</taxon>
        <taxon>Hexamita</taxon>
    </lineage>
</organism>
<reference evidence="2 3" key="2">
    <citation type="submission" date="2024-07" db="EMBL/GenBank/DDBJ databases">
        <authorList>
            <person name="Akdeniz Z."/>
        </authorList>
    </citation>
    <scope>NUCLEOTIDE SEQUENCE [LARGE SCALE GENOMIC DNA]</scope>
</reference>
<dbReference type="EMBL" id="CAXDID020000262">
    <property type="protein sequence ID" value="CAL6066592.1"/>
    <property type="molecule type" value="Genomic_DNA"/>
</dbReference>
<keyword evidence="3" id="KW-1185">Reference proteome</keyword>
<dbReference type="EMBL" id="CATOUU010000728">
    <property type="protein sequence ID" value="CAI9944543.1"/>
    <property type="molecule type" value="Genomic_DNA"/>
</dbReference>
<accession>A0AA86PT92</accession>
<comment type="caution">
    <text evidence="1">The sequence shown here is derived from an EMBL/GenBank/DDBJ whole genome shotgun (WGS) entry which is preliminary data.</text>
</comment>
<evidence type="ECO:0000313" key="2">
    <source>
        <dbReference type="EMBL" id="CAL6066592.1"/>
    </source>
</evidence>
<reference evidence="1" key="1">
    <citation type="submission" date="2023-06" db="EMBL/GenBank/DDBJ databases">
        <authorList>
            <person name="Kurt Z."/>
        </authorList>
    </citation>
    <scope>NUCLEOTIDE SEQUENCE</scope>
</reference>
<dbReference type="Proteomes" id="UP001642409">
    <property type="component" value="Unassembled WGS sequence"/>
</dbReference>
<evidence type="ECO:0000313" key="1">
    <source>
        <dbReference type="EMBL" id="CAI9944543.1"/>
    </source>
</evidence>
<protein>
    <submittedName>
        <fullName evidence="2">Hypothetical_protein</fullName>
    </submittedName>
</protein>
<name>A0AA86PT92_9EUKA</name>
<dbReference type="AlphaFoldDB" id="A0AA86PT92"/>
<evidence type="ECO:0000313" key="3">
    <source>
        <dbReference type="Proteomes" id="UP001642409"/>
    </source>
</evidence>